<name>A0A3Q4AAJ8_MOLML</name>
<evidence type="ECO:0000313" key="2">
    <source>
        <dbReference type="Proteomes" id="UP000261620"/>
    </source>
</evidence>
<reference evidence="1" key="1">
    <citation type="submission" date="2025-08" db="UniProtKB">
        <authorList>
            <consortium name="Ensembl"/>
        </authorList>
    </citation>
    <scope>IDENTIFICATION</scope>
</reference>
<sequence length="67" mass="7246">MSLLHPKCSKWGCSALLSRSVKEAPTKSHTFLPACQLCILPNRPAVCLTMCAKGEGEKQVSLIGDLF</sequence>
<proteinExistence type="predicted"/>
<organism evidence="1 2">
    <name type="scientific">Mola mola</name>
    <name type="common">Ocean sunfish</name>
    <name type="synonym">Tetraodon mola</name>
    <dbReference type="NCBI Taxonomy" id="94237"/>
    <lineage>
        <taxon>Eukaryota</taxon>
        <taxon>Metazoa</taxon>
        <taxon>Chordata</taxon>
        <taxon>Craniata</taxon>
        <taxon>Vertebrata</taxon>
        <taxon>Euteleostomi</taxon>
        <taxon>Actinopterygii</taxon>
        <taxon>Neopterygii</taxon>
        <taxon>Teleostei</taxon>
        <taxon>Neoteleostei</taxon>
        <taxon>Acanthomorphata</taxon>
        <taxon>Eupercaria</taxon>
        <taxon>Tetraodontiformes</taxon>
        <taxon>Molidae</taxon>
        <taxon>Mola</taxon>
    </lineage>
</organism>
<dbReference type="Ensembl" id="ENSMMOT00000000972.1">
    <property type="protein sequence ID" value="ENSMMOP00000000950.1"/>
    <property type="gene ID" value="ENSMMOG00000000813.1"/>
</dbReference>
<protein>
    <submittedName>
        <fullName evidence="1">Uncharacterized protein</fullName>
    </submittedName>
</protein>
<dbReference type="AlphaFoldDB" id="A0A3Q4AAJ8"/>
<accession>A0A3Q4AAJ8</accession>
<dbReference type="Proteomes" id="UP000261620">
    <property type="component" value="Unplaced"/>
</dbReference>
<evidence type="ECO:0000313" key="1">
    <source>
        <dbReference type="Ensembl" id="ENSMMOP00000000950.1"/>
    </source>
</evidence>
<reference evidence="1" key="2">
    <citation type="submission" date="2025-09" db="UniProtKB">
        <authorList>
            <consortium name="Ensembl"/>
        </authorList>
    </citation>
    <scope>IDENTIFICATION</scope>
</reference>
<keyword evidence="2" id="KW-1185">Reference proteome</keyword>